<organism evidence="4 5">
    <name type="scientific">Bowmanella pacifica</name>
    <dbReference type="NCBI Taxonomy" id="502051"/>
    <lineage>
        <taxon>Bacteria</taxon>
        <taxon>Pseudomonadati</taxon>
        <taxon>Pseudomonadota</taxon>
        <taxon>Gammaproteobacteria</taxon>
        <taxon>Alteromonadales</taxon>
        <taxon>Alteromonadaceae</taxon>
        <taxon>Bowmanella</taxon>
    </lineage>
</organism>
<keyword evidence="3" id="KW-1133">Transmembrane helix</keyword>
<comment type="caution">
    <text evidence="4">The sequence shown here is derived from an EMBL/GenBank/DDBJ whole genome shotgun (WGS) entry which is preliminary data.</text>
</comment>
<dbReference type="Proteomes" id="UP000606935">
    <property type="component" value="Unassembled WGS sequence"/>
</dbReference>
<dbReference type="AlphaFoldDB" id="A0A918DM71"/>
<evidence type="ECO:0000313" key="5">
    <source>
        <dbReference type="Proteomes" id="UP000606935"/>
    </source>
</evidence>
<gene>
    <name evidence="4" type="ORF">GCM10010982_39030</name>
</gene>
<dbReference type="PROSITE" id="PS50005">
    <property type="entry name" value="TPR"/>
    <property type="match status" value="2"/>
</dbReference>
<protein>
    <recommendedName>
        <fullName evidence="6">Tetratricopeptide repeat protein</fullName>
    </recommendedName>
</protein>
<reference evidence="4" key="2">
    <citation type="submission" date="2020-09" db="EMBL/GenBank/DDBJ databases">
        <authorList>
            <person name="Sun Q."/>
            <person name="Zhou Y."/>
        </authorList>
    </citation>
    <scope>NUCLEOTIDE SEQUENCE</scope>
    <source>
        <strain evidence="4">CGMCC 1.7086</strain>
    </source>
</reference>
<proteinExistence type="predicted"/>
<feature type="transmembrane region" description="Helical" evidence="3">
    <location>
        <begin position="31"/>
        <end position="50"/>
    </location>
</feature>
<dbReference type="InterPro" id="IPR019734">
    <property type="entry name" value="TPR_rpt"/>
</dbReference>
<dbReference type="SMART" id="SM00028">
    <property type="entry name" value="TPR"/>
    <property type="match status" value="4"/>
</dbReference>
<evidence type="ECO:0000256" key="1">
    <source>
        <dbReference type="PROSITE-ProRule" id="PRU00339"/>
    </source>
</evidence>
<sequence length="493" mass="54584">MQDEKSDNSTPSPRFSEARVGTPIHPGGKPYILLPLALFCLLLIVAIFYLPDWLPKADDTALPAAEPVFEKLEDSPFQDAQLAKARREAQDVLQNLLKVQQALEDIAVKRWAEASFQQALQVAAKGDEFYQQRQFSQALEQYQASLLALQDLQTQGQQVLETALNEGQLALAKDDADAALQAFELAYAIAPEQEAAQSGLNRAQGLPALLKLMTASQYAEEDGKLDEAIDLANQAHGLDPLHSGASQTLARLQQNKLDRLHRRYMSNGLSALANNATQQAIEAFTQALHLKPNDQDSLDAMRQAKSKQLAQRITQLMHQGQMLEAQEQWPQAIEHYKQADALQSGLVQVRVALLRARARAELDELLSARLAAPLALRDERHYANAAQLLDQASRIKQPGPRLSDQIDDLQHLLIQARQPVTVQLISDSQTQVQLFKVGGLGIFDSKQIQLYPGKYTLQGTRSGYRDVMHEFVLQAGEAPTTISIRCTEKIGSI</sequence>
<feature type="repeat" description="TPR" evidence="1">
    <location>
        <begin position="261"/>
        <end position="294"/>
    </location>
</feature>
<evidence type="ECO:0008006" key="6">
    <source>
        <dbReference type="Google" id="ProtNLM"/>
    </source>
</evidence>
<evidence type="ECO:0000256" key="2">
    <source>
        <dbReference type="SAM" id="MobiDB-lite"/>
    </source>
</evidence>
<feature type="region of interest" description="Disordered" evidence="2">
    <location>
        <begin position="1"/>
        <end position="21"/>
    </location>
</feature>
<reference evidence="4" key="1">
    <citation type="journal article" date="2014" name="Int. J. Syst. Evol. Microbiol.">
        <title>Complete genome sequence of Corynebacterium casei LMG S-19264T (=DSM 44701T), isolated from a smear-ripened cheese.</title>
        <authorList>
            <consortium name="US DOE Joint Genome Institute (JGI-PGF)"/>
            <person name="Walter F."/>
            <person name="Albersmeier A."/>
            <person name="Kalinowski J."/>
            <person name="Ruckert C."/>
        </authorList>
    </citation>
    <scope>NUCLEOTIDE SEQUENCE</scope>
    <source>
        <strain evidence="4">CGMCC 1.7086</strain>
    </source>
</reference>
<keyword evidence="3" id="KW-0472">Membrane</keyword>
<dbReference type="RefSeq" id="WP_188699163.1">
    <property type="nucleotide sequence ID" value="NZ_BMLS01000009.1"/>
</dbReference>
<evidence type="ECO:0000313" key="4">
    <source>
        <dbReference type="EMBL" id="GGO74965.1"/>
    </source>
</evidence>
<dbReference type="Gene3D" id="1.25.40.10">
    <property type="entry name" value="Tetratricopeptide repeat domain"/>
    <property type="match status" value="2"/>
</dbReference>
<dbReference type="EMBL" id="BMLS01000009">
    <property type="protein sequence ID" value="GGO74965.1"/>
    <property type="molecule type" value="Genomic_DNA"/>
</dbReference>
<dbReference type="InterPro" id="IPR011990">
    <property type="entry name" value="TPR-like_helical_dom_sf"/>
</dbReference>
<feature type="repeat" description="TPR" evidence="1">
    <location>
        <begin position="160"/>
        <end position="193"/>
    </location>
</feature>
<keyword evidence="1" id="KW-0802">TPR repeat</keyword>
<dbReference type="SUPFAM" id="SSF48452">
    <property type="entry name" value="TPR-like"/>
    <property type="match status" value="1"/>
</dbReference>
<evidence type="ECO:0000256" key="3">
    <source>
        <dbReference type="SAM" id="Phobius"/>
    </source>
</evidence>
<name>A0A918DM71_9ALTE</name>
<keyword evidence="3" id="KW-0812">Transmembrane</keyword>
<accession>A0A918DM71</accession>
<keyword evidence="5" id="KW-1185">Reference proteome</keyword>